<dbReference type="InterPro" id="IPR032466">
    <property type="entry name" value="Metal_Hydrolase"/>
</dbReference>
<dbReference type="PIRSF" id="PIRSF004961">
    <property type="entry name" value="UCP004961_TatD"/>
    <property type="match status" value="1"/>
</dbReference>
<dbReference type="PANTHER" id="PTHR42206">
    <property type="entry name" value="METAL-DEPENDENT HYDROLASE-RELATED"/>
    <property type="match status" value="1"/>
</dbReference>
<protein>
    <submittedName>
        <fullName evidence="1">TatD related DNase</fullName>
    </submittedName>
</protein>
<dbReference type="GO" id="GO:0016788">
    <property type="term" value="F:hydrolase activity, acting on ester bonds"/>
    <property type="evidence" value="ECO:0007669"/>
    <property type="project" value="InterPro"/>
</dbReference>
<dbReference type="InterPro" id="IPR001130">
    <property type="entry name" value="TatD-like"/>
</dbReference>
<name>A0A811T545_9EURY</name>
<evidence type="ECO:0000313" key="2">
    <source>
        <dbReference type="Proteomes" id="UP000603056"/>
    </source>
</evidence>
<dbReference type="PANTHER" id="PTHR42206:SF1">
    <property type="entry name" value="METAL-DEPENDENT HYDROLASE"/>
    <property type="match status" value="1"/>
</dbReference>
<comment type="caution">
    <text evidence="1">The sequence shown here is derived from an EMBL/GenBank/DDBJ whole genome shotgun (WGS) entry which is preliminary data.</text>
</comment>
<sequence length="279" mass="31589">MQSIPILDNHIHLDRRGRFLDAVRDFVNSGGTHIVLVSKPSWTIGINIIQAEDYKKVFDETLTIAKAVREQGVGVFVVLGVHPAEISKLIEHRPLEEVVDLMKQGLDCAGKYVEKQLAVGLKSGRPHYPVSKEMWDASNHIIEHAMILSRELDCAVQLHTEDTTIEMLHELQDIVKKTGMSPQRVVKHYAPPMIKEFENTGLFPGIISSKHAVEEALQTSARFMMETDYIDDLKHPGAVLGPKTVPKKTKKLIEVYGTEPFYRVHKENPEKIYQIEINL</sequence>
<dbReference type="AlphaFoldDB" id="A0A811T545"/>
<evidence type="ECO:0000313" key="1">
    <source>
        <dbReference type="EMBL" id="CAD6492324.1"/>
    </source>
</evidence>
<dbReference type="Gene3D" id="3.20.20.140">
    <property type="entry name" value="Metal-dependent hydrolases"/>
    <property type="match status" value="1"/>
</dbReference>
<dbReference type="Pfam" id="PF01026">
    <property type="entry name" value="TatD_DNase"/>
    <property type="match status" value="1"/>
</dbReference>
<proteinExistence type="predicted"/>
<dbReference type="Proteomes" id="UP000603056">
    <property type="component" value="Unassembled WGS sequence"/>
</dbReference>
<dbReference type="InterPro" id="IPR011589">
    <property type="entry name" value="UCP004961"/>
</dbReference>
<reference evidence="1" key="1">
    <citation type="submission" date="2020-10" db="EMBL/GenBank/DDBJ databases">
        <authorList>
            <person name="Hahn C.J."/>
            <person name="Laso-Perez R."/>
            <person name="Vulcano F."/>
            <person name="Vaziourakis K.-M."/>
            <person name="Stokke R."/>
            <person name="Steen I.H."/>
            <person name="Teske A."/>
            <person name="Boetius A."/>
            <person name="Liebeke M."/>
            <person name="Amann R."/>
            <person name="Knittel K."/>
        </authorList>
    </citation>
    <scope>NUCLEOTIDE SEQUENCE</scope>
    <source>
        <strain evidence="1">Gfbio:e3339647-f889-4370-9287-4fb5cb688e4c:AG394J04_GoMArc1</strain>
    </source>
</reference>
<dbReference type="EMBL" id="CAJHIP010000008">
    <property type="protein sequence ID" value="CAD6492324.1"/>
    <property type="molecule type" value="Genomic_DNA"/>
</dbReference>
<accession>A0A811T545</accession>
<dbReference type="SUPFAM" id="SSF51556">
    <property type="entry name" value="Metallo-dependent hydrolases"/>
    <property type="match status" value="1"/>
</dbReference>
<organism evidence="1 2">
    <name type="scientific">Candidatus Argoarchaeum ethanivorans</name>
    <dbReference type="NCBI Taxonomy" id="2608793"/>
    <lineage>
        <taxon>Archaea</taxon>
        <taxon>Methanobacteriati</taxon>
        <taxon>Methanobacteriota</taxon>
        <taxon>Stenosarchaea group</taxon>
        <taxon>Methanomicrobia</taxon>
        <taxon>Methanosarcinales</taxon>
        <taxon>Methanosarcinales incertae sedis</taxon>
        <taxon>GOM Arc I cluster</taxon>
        <taxon>Candidatus Argoarchaeum</taxon>
    </lineage>
</organism>
<gene>
    <name evidence="1" type="ORF">FFODKBPE_00310</name>
</gene>